<reference evidence="1 2" key="1">
    <citation type="submission" date="2018-07" db="EMBL/GenBank/DDBJ databases">
        <title>Section-level genome sequencing of Aspergillus section Nigri to investigate inter- and intra-species variation.</title>
        <authorList>
            <consortium name="DOE Joint Genome Institute"/>
            <person name="Vesth T.C."/>
            <person name="Nybo J.L."/>
            <person name="Theobald S."/>
            <person name="Frisvad J.C."/>
            <person name="Larsen T.O."/>
            <person name="Nielsen K.F."/>
            <person name="Hoof J.B."/>
            <person name="Brandl J."/>
            <person name="Salamov A."/>
            <person name="Riley R."/>
            <person name="Gladden J.M."/>
            <person name="Phatale P."/>
            <person name="Nielsen M.T."/>
            <person name="Lyhne E.K."/>
            <person name="Kogle M.E."/>
            <person name="Strasser K."/>
            <person name="McDonnell E."/>
            <person name="Barry K."/>
            <person name="Clum A."/>
            <person name="Chen C."/>
            <person name="Nolan M."/>
            <person name="Sandor L."/>
            <person name="Kuo A."/>
            <person name="Lipzen A."/>
            <person name="Hainaut M."/>
            <person name="Drula E."/>
            <person name="Tsang A."/>
            <person name="Magnuson J.K."/>
            <person name="Henrissat B."/>
            <person name="Wiebenga A."/>
            <person name="Simmons B.A."/>
            <person name="Makela M.R."/>
            <person name="De vries R.P."/>
            <person name="Grigoriev I.V."/>
            <person name="Mortensen U.H."/>
            <person name="Baker S.E."/>
            <person name="Andersen M.R."/>
        </authorList>
    </citation>
    <scope>NUCLEOTIDE SEQUENCE [LARGE SCALE GENOMIC DNA]</scope>
    <source>
        <strain evidence="1 2">ATCC 13157</strain>
    </source>
</reference>
<sequence>MSCRKCVPSCSNIQPFCMHLLSVWHDTRACVVLSMRSVYWSDSFNIRRLNLPEVHPHMLC</sequence>
<keyword evidence="2" id="KW-1185">Reference proteome</keyword>
<dbReference type="AlphaFoldDB" id="A0A370PTI5"/>
<dbReference type="EMBL" id="KZ851847">
    <property type="protein sequence ID" value="RDK45503.1"/>
    <property type="molecule type" value="Genomic_DNA"/>
</dbReference>
<proteinExistence type="predicted"/>
<name>A0A370PTI5_ASPPH</name>
<evidence type="ECO:0000313" key="2">
    <source>
        <dbReference type="Proteomes" id="UP000254937"/>
    </source>
</evidence>
<evidence type="ECO:0000313" key="1">
    <source>
        <dbReference type="EMBL" id="RDK45503.1"/>
    </source>
</evidence>
<dbReference type="Proteomes" id="UP000254937">
    <property type="component" value="Unassembled WGS sequence"/>
</dbReference>
<gene>
    <name evidence="1" type="ORF">M752DRAFT_119999</name>
</gene>
<protein>
    <submittedName>
        <fullName evidence="1">Uncharacterized protein</fullName>
    </submittedName>
</protein>
<organism evidence="1 2">
    <name type="scientific">Aspergillus phoenicis ATCC 13157</name>
    <dbReference type="NCBI Taxonomy" id="1353007"/>
    <lineage>
        <taxon>Eukaryota</taxon>
        <taxon>Fungi</taxon>
        <taxon>Dikarya</taxon>
        <taxon>Ascomycota</taxon>
        <taxon>Pezizomycotina</taxon>
        <taxon>Eurotiomycetes</taxon>
        <taxon>Eurotiomycetidae</taxon>
        <taxon>Eurotiales</taxon>
        <taxon>Aspergillaceae</taxon>
        <taxon>Aspergillus</taxon>
    </lineage>
</organism>
<accession>A0A370PTI5</accession>